<comment type="catalytic activity">
    <reaction evidence="11">
        <text>(6R)-5,10-methenyltetrahydrofolate + H2O = (6R)-10-formyltetrahydrofolate + H(+)</text>
        <dbReference type="Rhea" id="RHEA:23700"/>
        <dbReference type="ChEBI" id="CHEBI:15377"/>
        <dbReference type="ChEBI" id="CHEBI:15378"/>
        <dbReference type="ChEBI" id="CHEBI:57455"/>
        <dbReference type="ChEBI" id="CHEBI:195366"/>
        <dbReference type="EC" id="3.5.4.9"/>
    </reaction>
</comment>
<keyword evidence="5 11" id="KW-0378">Hydrolase</keyword>
<dbReference type="CDD" id="cd01080">
    <property type="entry name" value="NAD_bind_m-THF_DH_Cyclohyd"/>
    <property type="match status" value="1"/>
</dbReference>
<comment type="caution">
    <text evidence="11">Lacks conserved residue(s) required for the propagation of feature annotation.</text>
</comment>
<dbReference type="PANTHER" id="PTHR48099:SF5">
    <property type="entry name" value="C-1-TETRAHYDROFOLATE SYNTHASE, CYTOPLASMIC"/>
    <property type="match status" value="1"/>
</dbReference>
<comment type="function">
    <text evidence="11">Catalyzes the oxidation of 5,10-methylenetetrahydrofolate to 5,10-methenyltetrahydrofolate and then the hydrolysis of 5,10-methenyltetrahydrofolate to 10-formyltetrahydrofolate.</text>
</comment>
<keyword evidence="7 11" id="KW-0560">Oxidoreductase</keyword>
<evidence type="ECO:0000256" key="6">
    <source>
        <dbReference type="ARBA" id="ARBA00022857"/>
    </source>
</evidence>
<dbReference type="Pfam" id="PF02882">
    <property type="entry name" value="THF_DHG_CYH_C"/>
    <property type="match status" value="1"/>
</dbReference>
<dbReference type="RefSeq" id="WP_178200358.1">
    <property type="nucleotide sequence ID" value="NZ_CALVCM010000027.1"/>
</dbReference>
<evidence type="ECO:0000259" key="13">
    <source>
        <dbReference type="Pfam" id="PF02882"/>
    </source>
</evidence>
<dbReference type="InterPro" id="IPR000672">
    <property type="entry name" value="THF_DH/CycHdrlase"/>
</dbReference>
<evidence type="ECO:0000256" key="9">
    <source>
        <dbReference type="ARBA" id="ARBA00023167"/>
    </source>
</evidence>
<evidence type="ECO:0000256" key="11">
    <source>
        <dbReference type="HAMAP-Rule" id="MF_01576"/>
    </source>
</evidence>
<dbReference type="Gene3D" id="3.40.50.10860">
    <property type="entry name" value="Leucine Dehydrogenase, chain A, domain 1"/>
    <property type="match status" value="1"/>
</dbReference>
<keyword evidence="2 11" id="KW-0554">One-carbon metabolism</keyword>
<reference evidence="14 15" key="1">
    <citation type="submission" date="2022-06" db="EMBL/GenBank/DDBJ databases">
        <title>Isolation of gut microbiota from human fecal samples.</title>
        <authorList>
            <person name="Pamer E.G."/>
            <person name="Barat B."/>
            <person name="Waligurski E."/>
            <person name="Medina S."/>
            <person name="Paddock L."/>
            <person name="Mostad J."/>
        </authorList>
    </citation>
    <scope>NUCLEOTIDE SEQUENCE [LARGE SCALE GENOMIC DNA]</scope>
    <source>
        <strain evidence="14 15">DFI.6.1</strain>
    </source>
</reference>
<protein>
    <recommendedName>
        <fullName evidence="11">Bifunctional protein FolD</fullName>
    </recommendedName>
    <domain>
        <recommendedName>
            <fullName evidence="11">Methylenetetrahydrofolate dehydrogenase</fullName>
            <ecNumber evidence="11">1.5.1.5</ecNumber>
        </recommendedName>
    </domain>
    <domain>
        <recommendedName>
            <fullName evidence="11">Methenyltetrahydrofolate cyclohydrolase</fullName>
            <ecNumber evidence="11">3.5.4.9</ecNumber>
        </recommendedName>
    </domain>
</protein>
<gene>
    <name evidence="11 14" type="primary">folD</name>
    <name evidence="14" type="ORF">NE663_07690</name>
</gene>
<name>A0ABT1SLP1_9FIRM</name>
<proteinExistence type="inferred from homology"/>
<keyword evidence="10 11" id="KW-0511">Multifunctional enzyme</keyword>
<evidence type="ECO:0000256" key="1">
    <source>
        <dbReference type="ARBA" id="ARBA00004777"/>
    </source>
</evidence>
<accession>A0ABT1SLP1</accession>
<keyword evidence="6 11" id="KW-0521">NADP</keyword>
<dbReference type="PRINTS" id="PR00085">
    <property type="entry name" value="THFDHDRGNASE"/>
</dbReference>
<dbReference type="PANTHER" id="PTHR48099">
    <property type="entry name" value="C-1-TETRAHYDROFOLATE SYNTHASE, CYTOPLASMIC-RELATED"/>
    <property type="match status" value="1"/>
</dbReference>
<comment type="subunit">
    <text evidence="11">Homodimer.</text>
</comment>
<keyword evidence="8 11" id="KW-0368">Histidine biosynthesis</keyword>
<dbReference type="NCBIfam" id="NF010783">
    <property type="entry name" value="PRK14186.1"/>
    <property type="match status" value="1"/>
</dbReference>
<dbReference type="Pfam" id="PF00763">
    <property type="entry name" value="THF_DHG_CYH"/>
    <property type="match status" value="1"/>
</dbReference>
<feature type="binding site" evidence="11">
    <location>
        <begin position="166"/>
        <end position="168"/>
    </location>
    <ligand>
        <name>NADP(+)</name>
        <dbReference type="ChEBI" id="CHEBI:58349"/>
    </ligand>
</feature>
<feature type="domain" description="Tetrahydrofolate dehydrogenase/cyclohydrolase NAD(P)-binding" evidence="13">
    <location>
        <begin position="139"/>
        <end position="282"/>
    </location>
</feature>
<keyword evidence="15" id="KW-1185">Reference proteome</keyword>
<comment type="similarity">
    <text evidence="11">Belongs to the tetrahydrofolate dehydrogenase/cyclohydrolase family.</text>
</comment>
<comment type="pathway">
    <text evidence="1 11">One-carbon metabolism; tetrahydrofolate interconversion.</text>
</comment>
<keyword evidence="3 11" id="KW-0028">Amino-acid biosynthesis</keyword>
<evidence type="ECO:0000256" key="8">
    <source>
        <dbReference type="ARBA" id="ARBA00023102"/>
    </source>
</evidence>
<dbReference type="EC" id="1.5.1.5" evidence="11"/>
<dbReference type="SUPFAM" id="SSF51735">
    <property type="entry name" value="NAD(P)-binding Rossmann-fold domains"/>
    <property type="match status" value="1"/>
</dbReference>
<evidence type="ECO:0000313" key="14">
    <source>
        <dbReference type="EMBL" id="MCQ5122139.1"/>
    </source>
</evidence>
<sequence>MANIVYGNELAVQIKADIKKRIDQMKQQQRRLPKLSVIIAGEDPSALSYIKSKEKACEEVGILNGLITLPQDVEEAALIDAIKQLNADDSVDGILVQLPLPKQIHEEKVLACIDPSKDVDGFQPVNLGKLLLQQKSFQPCTAKSVMRILKEIGMEDLSGKHAVVIGRSNIVGKPVAQLLLKQHATVTICHSKTADLKKFTKQADLLVVAIGRARMIDASYVKAGAVVIDVGVNRDENGKLCGDVDFASVEPLASYLTPVPKGVGPMTSVMLLENTLEAYEEREKMYGRL</sequence>
<comment type="catalytic activity">
    <reaction evidence="11">
        <text>(6R)-5,10-methylene-5,6,7,8-tetrahydrofolate + NADP(+) = (6R)-5,10-methenyltetrahydrofolate + NADPH</text>
        <dbReference type="Rhea" id="RHEA:22812"/>
        <dbReference type="ChEBI" id="CHEBI:15636"/>
        <dbReference type="ChEBI" id="CHEBI:57455"/>
        <dbReference type="ChEBI" id="CHEBI:57783"/>
        <dbReference type="ChEBI" id="CHEBI:58349"/>
        <dbReference type="EC" id="1.5.1.5"/>
    </reaction>
</comment>
<feature type="binding site" evidence="11">
    <location>
        <position position="232"/>
    </location>
    <ligand>
        <name>NADP(+)</name>
        <dbReference type="ChEBI" id="CHEBI:58349"/>
    </ligand>
</feature>
<dbReference type="InterPro" id="IPR020630">
    <property type="entry name" value="THF_DH/CycHdrlase_cat_dom"/>
</dbReference>
<dbReference type="Gene3D" id="3.40.50.720">
    <property type="entry name" value="NAD(P)-binding Rossmann-like Domain"/>
    <property type="match status" value="1"/>
</dbReference>
<evidence type="ECO:0000256" key="7">
    <source>
        <dbReference type="ARBA" id="ARBA00023002"/>
    </source>
</evidence>
<evidence type="ECO:0000256" key="2">
    <source>
        <dbReference type="ARBA" id="ARBA00022563"/>
    </source>
</evidence>
<evidence type="ECO:0000256" key="3">
    <source>
        <dbReference type="ARBA" id="ARBA00022605"/>
    </source>
</evidence>
<dbReference type="SUPFAM" id="SSF53223">
    <property type="entry name" value="Aminoacid dehydrogenase-like, N-terminal domain"/>
    <property type="match status" value="1"/>
</dbReference>
<dbReference type="Proteomes" id="UP001524435">
    <property type="component" value="Unassembled WGS sequence"/>
</dbReference>
<dbReference type="EC" id="3.5.4.9" evidence="11"/>
<dbReference type="EMBL" id="JANGCH010000010">
    <property type="protein sequence ID" value="MCQ5122139.1"/>
    <property type="molecule type" value="Genomic_DNA"/>
</dbReference>
<comment type="caution">
    <text evidence="14">The sequence shown here is derived from an EMBL/GenBank/DDBJ whole genome shotgun (WGS) entry which is preliminary data.</text>
</comment>
<feature type="domain" description="Tetrahydrofolate dehydrogenase/cyclohydrolase catalytic" evidence="12">
    <location>
        <begin position="6"/>
        <end position="120"/>
    </location>
</feature>
<evidence type="ECO:0000256" key="5">
    <source>
        <dbReference type="ARBA" id="ARBA00022801"/>
    </source>
</evidence>
<evidence type="ECO:0000313" key="15">
    <source>
        <dbReference type="Proteomes" id="UP001524435"/>
    </source>
</evidence>
<dbReference type="InterPro" id="IPR046346">
    <property type="entry name" value="Aminoacid_DH-like_N_sf"/>
</dbReference>
<organism evidence="14 15">
    <name type="scientific">Massilicoli timonensis</name>
    <dbReference type="NCBI Taxonomy" id="2015901"/>
    <lineage>
        <taxon>Bacteria</taxon>
        <taxon>Bacillati</taxon>
        <taxon>Bacillota</taxon>
        <taxon>Erysipelotrichia</taxon>
        <taxon>Erysipelotrichales</taxon>
        <taxon>Erysipelotrichaceae</taxon>
        <taxon>Massilicoli</taxon>
    </lineage>
</organism>
<dbReference type="InterPro" id="IPR020631">
    <property type="entry name" value="THF_DH/CycHdrlase_NAD-bd_dom"/>
</dbReference>
<dbReference type="InterPro" id="IPR036291">
    <property type="entry name" value="NAD(P)-bd_dom_sf"/>
</dbReference>
<dbReference type="HAMAP" id="MF_01576">
    <property type="entry name" value="THF_DHG_CYH"/>
    <property type="match status" value="1"/>
</dbReference>
<keyword evidence="4 11" id="KW-0658">Purine biosynthesis</keyword>
<evidence type="ECO:0000256" key="10">
    <source>
        <dbReference type="ARBA" id="ARBA00023268"/>
    </source>
</evidence>
<evidence type="ECO:0000259" key="12">
    <source>
        <dbReference type="Pfam" id="PF00763"/>
    </source>
</evidence>
<evidence type="ECO:0000256" key="4">
    <source>
        <dbReference type="ARBA" id="ARBA00022755"/>
    </source>
</evidence>
<keyword evidence="9 11" id="KW-0486">Methionine biosynthesis</keyword>